<organism evidence="1 2">
    <name type="scientific">Lacrimispora amygdalina</name>
    <dbReference type="NCBI Taxonomy" id="253257"/>
    <lineage>
        <taxon>Bacteria</taxon>
        <taxon>Bacillati</taxon>
        <taxon>Bacillota</taxon>
        <taxon>Clostridia</taxon>
        <taxon>Lachnospirales</taxon>
        <taxon>Lachnospiraceae</taxon>
        <taxon>Lacrimispora</taxon>
    </lineage>
</organism>
<dbReference type="OrthoDB" id="9805604at2"/>
<evidence type="ECO:0000313" key="1">
    <source>
        <dbReference type="EMBL" id="RFZ76107.1"/>
    </source>
</evidence>
<dbReference type="Proteomes" id="UP000260680">
    <property type="component" value="Unassembled WGS sequence"/>
</dbReference>
<gene>
    <name evidence="1" type="ORF">DS742_25370</name>
</gene>
<accession>A0A3E2N533</accession>
<dbReference type="EMBL" id="QOHO01000105">
    <property type="protein sequence ID" value="RFZ76107.1"/>
    <property type="molecule type" value="Genomic_DNA"/>
</dbReference>
<dbReference type="RefSeq" id="WP_117419722.1">
    <property type="nucleotide sequence ID" value="NZ_QOHO01000105.1"/>
</dbReference>
<proteinExistence type="predicted"/>
<dbReference type="AlphaFoldDB" id="A0A3E2N533"/>
<protein>
    <submittedName>
        <fullName evidence="1">Uncharacterized protein</fullName>
    </submittedName>
</protein>
<evidence type="ECO:0000313" key="2">
    <source>
        <dbReference type="Proteomes" id="UP000260680"/>
    </source>
</evidence>
<name>A0A3E2N533_9FIRM</name>
<reference evidence="1 2" key="1">
    <citation type="submission" date="2018-07" db="EMBL/GenBank/DDBJ databases">
        <title>New species, Clostridium PI-S10-A1B.</title>
        <authorList>
            <person name="Krishna G."/>
            <person name="Summeta K."/>
            <person name="Shikha S."/>
            <person name="Prabhu P.B."/>
            <person name="Suresh K."/>
        </authorList>
    </citation>
    <scope>NUCLEOTIDE SEQUENCE [LARGE SCALE GENOMIC DNA]</scope>
    <source>
        <strain evidence="1 2">PI-S10-A1B</strain>
    </source>
</reference>
<sequence>MNIDKWMGSYKIRAFQWIDGKRIYFNVQYYAPGQSIQKPPVWDKTIYVTDDAAGRRIVCDFTQSLVDYVARMQIPSGTEVILTAQVTASGAGCIF</sequence>
<comment type="caution">
    <text evidence="1">The sequence shown here is derived from an EMBL/GenBank/DDBJ whole genome shotgun (WGS) entry which is preliminary data.</text>
</comment>